<keyword evidence="2" id="KW-1133">Transmembrane helix</keyword>
<dbReference type="InterPro" id="IPR036680">
    <property type="entry name" value="SPOR-like_sf"/>
</dbReference>
<keyword evidence="2" id="KW-0812">Transmembrane</keyword>
<feature type="transmembrane region" description="Helical" evidence="2">
    <location>
        <begin position="127"/>
        <end position="146"/>
    </location>
</feature>
<evidence type="ECO:0000256" key="2">
    <source>
        <dbReference type="SAM" id="Phobius"/>
    </source>
</evidence>
<dbReference type="GO" id="GO:0042834">
    <property type="term" value="F:peptidoglycan binding"/>
    <property type="evidence" value="ECO:0007669"/>
    <property type="project" value="InterPro"/>
</dbReference>
<evidence type="ECO:0000313" key="5">
    <source>
        <dbReference type="Proteomes" id="UP000230859"/>
    </source>
</evidence>
<dbReference type="Gene3D" id="3.30.70.1070">
    <property type="entry name" value="Sporulation related repeat"/>
    <property type="match status" value="1"/>
</dbReference>
<keyword evidence="2" id="KW-0472">Membrane</keyword>
<evidence type="ECO:0000259" key="3">
    <source>
        <dbReference type="PROSITE" id="PS51724"/>
    </source>
</evidence>
<organism evidence="4 5">
    <name type="scientific">Candidatus Abzuiibacterium crystallinum</name>
    <dbReference type="NCBI Taxonomy" id="1974748"/>
    <lineage>
        <taxon>Bacteria</taxon>
        <taxon>Pseudomonadati</taxon>
        <taxon>Candidatus Omnitrophota</taxon>
        <taxon>Candidatus Abzuiibacterium</taxon>
    </lineage>
</organism>
<accession>A0A2H0LPE9</accession>
<reference evidence="4 5" key="1">
    <citation type="submission" date="2017-09" db="EMBL/GenBank/DDBJ databases">
        <title>Depth-based differentiation of microbial function through sediment-hosted aquifers and enrichment of novel symbionts in the deep terrestrial subsurface.</title>
        <authorList>
            <person name="Probst A.J."/>
            <person name="Ladd B."/>
            <person name="Jarett J.K."/>
            <person name="Geller-Mcgrath D.E."/>
            <person name="Sieber C.M."/>
            <person name="Emerson J.B."/>
            <person name="Anantharaman K."/>
            <person name="Thomas B.C."/>
            <person name="Malmstrom R."/>
            <person name="Stieglmeier M."/>
            <person name="Klingl A."/>
            <person name="Woyke T."/>
            <person name="Ryan C.M."/>
            <person name="Banfield J.F."/>
        </authorList>
    </citation>
    <scope>NUCLEOTIDE SEQUENCE [LARGE SCALE GENOMIC DNA]</scope>
    <source>
        <strain evidence="4">CG11_big_fil_rev_8_21_14_0_20_45_26</strain>
    </source>
</reference>
<proteinExistence type="predicted"/>
<dbReference type="SUPFAM" id="SSF110997">
    <property type="entry name" value="Sporulation related repeat"/>
    <property type="match status" value="1"/>
</dbReference>
<evidence type="ECO:0000313" key="4">
    <source>
        <dbReference type="EMBL" id="PIQ86310.1"/>
    </source>
</evidence>
<protein>
    <recommendedName>
        <fullName evidence="3">SPOR domain-containing protein</fullName>
    </recommendedName>
</protein>
<name>A0A2H0LPE9_9BACT</name>
<feature type="domain" description="SPOR" evidence="3">
    <location>
        <begin position="242"/>
        <end position="329"/>
    </location>
</feature>
<sequence>MWFIFKKKNSNAPLKTLNEQEIQEKLYGRYHQKQKASNHFGTLGSSDETLTLSADNQINLQTKKENKTRPANTAVLDLPKVAKAETPPSHKTYSIPLAPTPIKTTPNLWGYVRDLTNRIFSLFSWRYTVAAMILLAGIGLLSLIPWDKFKSREMPPPVIQRDRAVLRTPIPQETQTPAVVTKIPATAENPDKKATAEESAQGSKVEEKAQQTISTETEKQAISEAQGKNMGEPPVSDVSSAAATQKSYTIQVCTYVQEADAKMLVEKLETENLPAFYQESGNTSGASAGRQFYVVFLGKDKGYSEAKERLAAFKKLSVSKDFSDAFIRRL</sequence>
<dbReference type="PROSITE" id="PS51724">
    <property type="entry name" value="SPOR"/>
    <property type="match status" value="1"/>
</dbReference>
<dbReference type="EMBL" id="PCVY01000047">
    <property type="protein sequence ID" value="PIQ86310.1"/>
    <property type="molecule type" value="Genomic_DNA"/>
</dbReference>
<evidence type="ECO:0000256" key="1">
    <source>
        <dbReference type="SAM" id="MobiDB-lite"/>
    </source>
</evidence>
<feature type="region of interest" description="Disordered" evidence="1">
    <location>
        <begin position="170"/>
        <end position="240"/>
    </location>
</feature>
<dbReference type="AlphaFoldDB" id="A0A2H0LPE9"/>
<dbReference type="Pfam" id="PF05036">
    <property type="entry name" value="SPOR"/>
    <property type="match status" value="1"/>
</dbReference>
<comment type="caution">
    <text evidence="4">The sequence shown here is derived from an EMBL/GenBank/DDBJ whole genome shotgun (WGS) entry which is preliminary data.</text>
</comment>
<dbReference type="Proteomes" id="UP000230859">
    <property type="component" value="Unassembled WGS sequence"/>
</dbReference>
<gene>
    <name evidence="4" type="ORF">COV74_05445</name>
</gene>
<dbReference type="InterPro" id="IPR007730">
    <property type="entry name" value="SPOR-like_dom"/>
</dbReference>